<evidence type="ECO:0000313" key="8">
    <source>
        <dbReference type="EMBL" id="PEN15868.1"/>
    </source>
</evidence>
<evidence type="ECO:0000256" key="6">
    <source>
        <dbReference type="ARBA" id="ARBA00023136"/>
    </source>
</evidence>
<keyword evidence="6" id="KW-0472">Membrane</keyword>
<evidence type="ECO:0000313" key="9">
    <source>
        <dbReference type="Proteomes" id="UP000219947"/>
    </source>
</evidence>
<dbReference type="AlphaFoldDB" id="A0A2A8D5H9"/>
<organism evidence="8 9">
    <name type="scientific">Rothia dentocariosa</name>
    <dbReference type="NCBI Taxonomy" id="2047"/>
    <lineage>
        <taxon>Bacteria</taxon>
        <taxon>Bacillati</taxon>
        <taxon>Actinomycetota</taxon>
        <taxon>Actinomycetes</taxon>
        <taxon>Micrococcales</taxon>
        <taxon>Micrococcaceae</taxon>
        <taxon>Rothia</taxon>
    </lineage>
</organism>
<feature type="region of interest" description="Disordered" evidence="7">
    <location>
        <begin position="1"/>
        <end position="38"/>
    </location>
</feature>
<evidence type="ECO:0000256" key="7">
    <source>
        <dbReference type="SAM" id="MobiDB-lite"/>
    </source>
</evidence>
<dbReference type="InterPro" id="IPR038468">
    <property type="entry name" value="MmpS_C"/>
</dbReference>
<dbReference type="Gene3D" id="2.60.40.2880">
    <property type="entry name" value="MmpS1-5, C-terminal soluble domain"/>
    <property type="match status" value="1"/>
</dbReference>
<comment type="caution">
    <text evidence="8">The sequence shown here is derived from an EMBL/GenBank/DDBJ whole genome shotgun (WGS) entry which is preliminary data.</text>
</comment>
<dbReference type="GO" id="GO:0005886">
    <property type="term" value="C:plasma membrane"/>
    <property type="evidence" value="ECO:0007669"/>
    <property type="project" value="UniProtKB-SubCell"/>
</dbReference>
<evidence type="ECO:0000256" key="5">
    <source>
        <dbReference type="ARBA" id="ARBA00022989"/>
    </source>
</evidence>
<evidence type="ECO:0000256" key="4">
    <source>
        <dbReference type="ARBA" id="ARBA00022692"/>
    </source>
</evidence>
<proteinExistence type="inferred from homology"/>
<keyword evidence="9" id="KW-1185">Reference proteome</keyword>
<name>A0A2A8D5H9_9MICC</name>
<comment type="subcellular location">
    <subcellularLocation>
        <location evidence="1">Cell membrane</location>
    </subcellularLocation>
</comment>
<comment type="similarity">
    <text evidence="2">Belongs to the MmpS family.</text>
</comment>
<dbReference type="Pfam" id="PF05423">
    <property type="entry name" value="Mycobact_memb"/>
    <property type="match status" value="1"/>
</dbReference>
<gene>
    <name evidence="8" type="ORF">CRM92_07125</name>
</gene>
<dbReference type="InterPro" id="IPR008693">
    <property type="entry name" value="MmpS"/>
</dbReference>
<evidence type="ECO:0000256" key="2">
    <source>
        <dbReference type="ARBA" id="ARBA00007531"/>
    </source>
</evidence>
<evidence type="ECO:0000256" key="3">
    <source>
        <dbReference type="ARBA" id="ARBA00022475"/>
    </source>
</evidence>
<protein>
    <submittedName>
        <fullName evidence="8">Transcriptional regulator</fullName>
    </submittedName>
</protein>
<dbReference type="Proteomes" id="UP000219947">
    <property type="component" value="Unassembled WGS sequence"/>
</dbReference>
<evidence type="ECO:0000256" key="1">
    <source>
        <dbReference type="ARBA" id="ARBA00004236"/>
    </source>
</evidence>
<accession>A0A2A8D5H9</accession>
<sequence>MPEEAASGSTAAQPPTEQKKEEPPQNTHTTTKKNTRNVTIEVTASGSGQVSYGASGSFNTAKFEDSWSYTEEIGKRDYYSVSVSGDIFNSDDSQVVTCKLMIDGKVKSEKSATGKYGHAYCSTL</sequence>
<keyword evidence="4" id="KW-0812">Transmembrane</keyword>
<reference evidence="8" key="1">
    <citation type="submission" date="2017-10" db="EMBL/GenBank/DDBJ databases">
        <title>Kefir isolates.</title>
        <authorList>
            <person name="Kim Y."/>
            <person name="Blasche S."/>
        </authorList>
    </citation>
    <scope>NUCLEOTIDE SEQUENCE [LARGE SCALE GENOMIC DNA]</scope>
    <source>
        <strain evidence="8">OG2-2</strain>
    </source>
</reference>
<keyword evidence="3" id="KW-1003">Cell membrane</keyword>
<dbReference type="EMBL" id="PDEV01000003">
    <property type="protein sequence ID" value="PEN15868.1"/>
    <property type="molecule type" value="Genomic_DNA"/>
</dbReference>
<keyword evidence="5" id="KW-1133">Transmembrane helix</keyword>